<evidence type="ECO:0008006" key="4">
    <source>
        <dbReference type="Google" id="ProtNLM"/>
    </source>
</evidence>
<dbReference type="Proteomes" id="UP000239561">
    <property type="component" value="Unassembled WGS sequence"/>
</dbReference>
<proteinExistence type="predicted"/>
<sequence>MHRWLGTLLCLCFLVWFSSGLVMLFVPFPSLTDAARRAQSEPLALAGVRVAPAAALLRSGGGSALRLLSVDGVPRYVVTQGERLTSVDAGSGAVLGLLSPAQARAVAEGFGRRPVRTLSGPLQVDQWTVHQRLDPWRPFYRAALDDADGTTLYVSARTGEVMQRTRAAERYWNWLGSIPHWLYFSALRRDFALWDRTVWWLALSALAAALAGTALGIHRSLQARRRPVPDWSPYRNLLRWHHGLGLVAAAIVLAWIFSGWLSMDHGRLFSRGQPSPQALQRYAGGDLGTALAAVAPATLQRLDGSSEICFQLVGGQVWASGYGRAAASTIDLQGADRTPHRLTRAERAAAIARAAARAWAVADTTTLPSDALYRQADAVADDALRLTLKAPTGAQLYFDAVSGQPLLLLDSSRQAYAWLYFAVHTTRLPGTAQRPRLHLAIQLTLLGLGWCLSLSGLLLGIRFLRRRVGQRAPARPARPLPSTATNGGR</sequence>
<evidence type="ECO:0000256" key="1">
    <source>
        <dbReference type="SAM" id="Phobius"/>
    </source>
</evidence>
<feature type="transmembrane region" description="Helical" evidence="1">
    <location>
        <begin position="198"/>
        <end position="217"/>
    </location>
</feature>
<dbReference type="AlphaFoldDB" id="A0A2S7DWT2"/>
<feature type="transmembrane region" description="Helical" evidence="1">
    <location>
        <begin position="439"/>
        <end position="461"/>
    </location>
</feature>
<accession>A0A2S7DWT2</accession>
<comment type="caution">
    <text evidence="2">The sequence shown here is derived from an EMBL/GenBank/DDBJ whole genome shotgun (WGS) entry which is preliminary data.</text>
</comment>
<dbReference type="EMBL" id="MDED01000003">
    <property type="protein sequence ID" value="PPU78287.1"/>
    <property type="molecule type" value="Genomic_DNA"/>
</dbReference>
<dbReference type="PANTHER" id="PTHR34219">
    <property type="entry name" value="IRON-REGULATED INNER MEMBRANE PROTEIN-RELATED"/>
    <property type="match status" value="1"/>
</dbReference>
<keyword evidence="1" id="KW-0812">Transmembrane</keyword>
<evidence type="ECO:0000313" key="3">
    <source>
        <dbReference type="Proteomes" id="UP000239561"/>
    </source>
</evidence>
<gene>
    <name evidence="2" type="ORF">XcuCFBP2542_02810</name>
</gene>
<protein>
    <recommendedName>
        <fullName evidence="4">PepSY domain-containing protein</fullName>
    </recommendedName>
</protein>
<dbReference type="PANTHER" id="PTHR34219:SF6">
    <property type="entry name" value="BLR3280 PROTEIN"/>
    <property type="match status" value="1"/>
</dbReference>
<keyword evidence="1" id="KW-0472">Membrane</keyword>
<evidence type="ECO:0000313" key="2">
    <source>
        <dbReference type="EMBL" id="PPU78287.1"/>
    </source>
</evidence>
<keyword evidence="1" id="KW-1133">Transmembrane helix</keyword>
<dbReference type="InterPro" id="IPR005625">
    <property type="entry name" value="PepSY-ass_TM"/>
</dbReference>
<organism evidence="2 3">
    <name type="scientific">Xanthomonas cucurbitae</name>
    <dbReference type="NCBI Taxonomy" id="56453"/>
    <lineage>
        <taxon>Bacteria</taxon>
        <taxon>Pseudomonadati</taxon>
        <taxon>Pseudomonadota</taxon>
        <taxon>Gammaproteobacteria</taxon>
        <taxon>Lysobacterales</taxon>
        <taxon>Lysobacteraceae</taxon>
        <taxon>Xanthomonas</taxon>
    </lineage>
</organism>
<name>A0A2S7DWT2_9XANT</name>
<reference evidence="2 3" key="1">
    <citation type="submission" date="2016-08" db="EMBL/GenBank/DDBJ databases">
        <authorList>
            <person name="Seilhamer J.J."/>
        </authorList>
    </citation>
    <scope>NUCLEOTIDE SEQUENCE [LARGE SCALE GENOMIC DNA]</scope>
    <source>
        <strain evidence="2 3">CFBP2542</strain>
    </source>
</reference>
<feature type="transmembrane region" description="Helical" evidence="1">
    <location>
        <begin position="238"/>
        <end position="261"/>
    </location>
</feature>